<dbReference type="PROSITE" id="PS51752">
    <property type="entry name" value="JACALIN_LECTIN"/>
    <property type="match status" value="2"/>
</dbReference>
<dbReference type="CDD" id="cd09302">
    <property type="entry name" value="Jacalin_like"/>
    <property type="match status" value="2"/>
</dbReference>
<dbReference type="Ensembl" id="ENSGMOT00000034585.1">
    <property type="protein sequence ID" value="ENSGMOP00000040169.1"/>
    <property type="gene ID" value="ENSGMOG00000031425.1"/>
</dbReference>
<dbReference type="InterPro" id="IPR053280">
    <property type="entry name" value="Aerolysin-like_pore-former"/>
</dbReference>
<protein>
    <recommendedName>
        <fullName evidence="3">Jacalin-type lectin domain-containing protein</fullName>
    </recommendedName>
</protein>
<accession>A0A8C5B2R6</accession>
<feature type="region of interest" description="Disordered" evidence="1">
    <location>
        <begin position="538"/>
        <end position="584"/>
    </location>
</feature>
<evidence type="ECO:0000259" key="3">
    <source>
        <dbReference type="PROSITE" id="PS51752"/>
    </source>
</evidence>
<dbReference type="GeneTree" id="ENSGT00390000003194"/>
<dbReference type="PANTHER" id="PTHR34007">
    <property type="entry name" value="AEROLYSIN-LIKE PROTEIN-RELATED"/>
    <property type="match status" value="1"/>
</dbReference>
<feature type="compositionally biased region" description="Basic and acidic residues" evidence="1">
    <location>
        <begin position="271"/>
        <end position="287"/>
    </location>
</feature>
<keyword evidence="5" id="KW-1185">Reference proteome</keyword>
<organism evidence="4 5">
    <name type="scientific">Gadus morhua</name>
    <name type="common">Atlantic cod</name>
    <dbReference type="NCBI Taxonomy" id="8049"/>
    <lineage>
        <taxon>Eukaryota</taxon>
        <taxon>Metazoa</taxon>
        <taxon>Chordata</taxon>
        <taxon>Craniata</taxon>
        <taxon>Vertebrata</taxon>
        <taxon>Euteleostomi</taxon>
        <taxon>Actinopterygii</taxon>
        <taxon>Neopterygii</taxon>
        <taxon>Teleostei</taxon>
        <taxon>Neoteleostei</taxon>
        <taxon>Acanthomorphata</taxon>
        <taxon>Zeiogadaria</taxon>
        <taxon>Gadariae</taxon>
        <taxon>Gadiformes</taxon>
        <taxon>Gadoidei</taxon>
        <taxon>Gadidae</taxon>
        <taxon>Gadus</taxon>
    </lineage>
</organism>
<keyword evidence="2" id="KW-0812">Transmembrane</keyword>
<proteinExistence type="predicted"/>
<evidence type="ECO:0000313" key="4">
    <source>
        <dbReference type="Ensembl" id="ENSGMOP00000040169.1"/>
    </source>
</evidence>
<keyword evidence="2" id="KW-1133">Transmembrane helix</keyword>
<sequence>MKTKLEVIGGQGGSSFTFTGRDNGATLKKIGVAVGGWQIKAVRAELTDGHVKTFGESVTFKEFTFEPGERFTKLSLWGNDDGSRLGGIRFSTSSGREFFEQMTGSVLKTEYPINVGSGVCLGLQGKAGSDIDCLGFLFIKANTSIPQRMFKWLGRLTCLFQRGSSSESAPVDEDRDDPRAAGTLSPVYEATMDDMRAMLPRTTSYARSSDKEQEKEANDMSPPSGQNTKQDEPLAPEAPQANAVTPTEVTESHDGVISCPSPPTTQGTFKDSTREGEEVERTEKGPEVEQISDHVSGLLNTATTLEVIGGQGGSSFTLTGRDNGATLKKIGVAVGGWQIKAVRAELTDGRVKTFGESVTFKEFTFEPGERFTKLSLWGNDDGSRLGGIRFSTISGREFFEQMTSMGLNTEYSIDVGSGVCLGLQGNAGSDIDCLGFLFINAIKSSVLTDMTYPSLAMYTPQVIFYSGHGSQQLVEVPADARGLAGGALPQAGPHLMVEGSAQAGGRPVHAAAGRAQQAPQQGQRLLLHQLGPAGVQLRHQLWGGGRRRRRERGRGGDRGREGGGNQGRDKIMGDRRRQRRGGGRAQRIRCLLIGHTMVYVCLVLIIAKNKTKKHFSH</sequence>
<dbReference type="SUPFAM" id="SSF51101">
    <property type="entry name" value="Mannose-binding lectins"/>
    <property type="match status" value="2"/>
</dbReference>
<dbReference type="Gene3D" id="2.100.10.30">
    <property type="entry name" value="Jacalin-like lectin domain"/>
    <property type="match status" value="2"/>
</dbReference>
<feature type="domain" description="Jacalin-type lectin" evidence="3">
    <location>
        <begin position="2"/>
        <end position="140"/>
    </location>
</feature>
<dbReference type="PANTHER" id="PTHR34007:SF1">
    <property type="entry name" value="AEROLYSIN-LIKE PROTEIN-RELATED"/>
    <property type="match status" value="1"/>
</dbReference>
<dbReference type="InterPro" id="IPR001229">
    <property type="entry name" value="Jacalin-like_lectin_dom"/>
</dbReference>
<evidence type="ECO:0000256" key="2">
    <source>
        <dbReference type="SAM" id="Phobius"/>
    </source>
</evidence>
<feature type="region of interest" description="Disordered" evidence="1">
    <location>
        <begin position="164"/>
        <end position="289"/>
    </location>
</feature>
<feature type="domain" description="Jacalin-type lectin" evidence="3">
    <location>
        <begin position="302"/>
        <end position="440"/>
    </location>
</feature>
<evidence type="ECO:0000313" key="5">
    <source>
        <dbReference type="Proteomes" id="UP000694546"/>
    </source>
</evidence>
<dbReference type="AlphaFoldDB" id="A0A8C5B2R6"/>
<dbReference type="InterPro" id="IPR036404">
    <property type="entry name" value="Jacalin-like_lectin_dom_sf"/>
</dbReference>
<feature type="transmembrane region" description="Helical" evidence="2">
    <location>
        <begin position="586"/>
        <end position="607"/>
    </location>
</feature>
<feature type="compositionally biased region" description="Basic and acidic residues" evidence="1">
    <location>
        <begin position="553"/>
        <end position="575"/>
    </location>
</feature>
<dbReference type="Proteomes" id="UP000694546">
    <property type="component" value="Chromosome 8"/>
</dbReference>
<reference evidence="4" key="1">
    <citation type="submission" date="2025-08" db="UniProtKB">
        <authorList>
            <consortium name="Ensembl"/>
        </authorList>
    </citation>
    <scope>IDENTIFICATION</scope>
</reference>
<name>A0A8C5B2R6_GADMO</name>
<feature type="compositionally biased region" description="Basic and acidic residues" evidence="1">
    <location>
        <begin position="208"/>
        <end position="218"/>
    </location>
</feature>
<evidence type="ECO:0000256" key="1">
    <source>
        <dbReference type="SAM" id="MobiDB-lite"/>
    </source>
</evidence>
<keyword evidence="2" id="KW-0472">Membrane</keyword>
<reference evidence="4" key="2">
    <citation type="submission" date="2025-09" db="UniProtKB">
        <authorList>
            <consortium name="Ensembl"/>
        </authorList>
    </citation>
    <scope>IDENTIFICATION</scope>
</reference>